<dbReference type="RefSeq" id="WP_182367093.1">
    <property type="nucleotide sequence ID" value="NZ_CP059139.1"/>
</dbReference>
<dbReference type="AlphaFoldDB" id="A0A7G5DIF0"/>
<gene>
    <name evidence="1" type="ORF">HS968_15925</name>
</gene>
<name>A0A7G5DIF0_9PSED</name>
<protein>
    <submittedName>
        <fullName evidence="1">Uncharacterized protein</fullName>
    </submittedName>
</protein>
<evidence type="ECO:0000313" key="2">
    <source>
        <dbReference type="Proteomes" id="UP000515276"/>
    </source>
</evidence>
<sequence length="260" mass="29131">MSESEFPAFHGARRAIVVLKKNDIRLVRNDPTFEGREFLYDDEAFVLEYPPNEDELGQSKALENIVYSDLARPGAVLVQSPYEKDSYVELERAAEVFAIEKIHHFSRLCQLLGANFVETEQVEIKREGQSKAYDAKGNIGPLKGDGKMAMSEDQSLTRKFTISTVMDGREADIAAAENFLRSKSLMGDRVMRSLIEQRADATNPVREQRVTISLSSEAKSTFSIVGRLNLPSKFGVSAGYKSVATREEEYSLTLLVKFDS</sequence>
<accession>A0A7G5DIF0</accession>
<proteinExistence type="predicted"/>
<keyword evidence="2" id="KW-1185">Reference proteome</keyword>
<dbReference type="EMBL" id="CP059139">
    <property type="protein sequence ID" value="QMV61525.1"/>
    <property type="molecule type" value="Genomic_DNA"/>
</dbReference>
<organism evidence="1 2">
    <name type="scientific">Pseudomonas berkeleyensis</name>
    <dbReference type="NCBI Taxonomy" id="2726956"/>
    <lineage>
        <taxon>Bacteria</taxon>
        <taxon>Pseudomonadati</taxon>
        <taxon>Pseudomonadota</taxon>
        <taxon>Gammaproteobacteria</taxon>
        <taxon>Pseudomonadales</taxon>
        <taxon>Pseudomonadaceae</taxon>
        <taxon>Pseudomonas</taxon>
    </lineage>
</organism>
<dbReference type="Proteomes" id="UP000515276">
    <property type="component" value="Chromosome"/>
</dbReference>
<evidence type="ECO:0000313" key="1">
    <source>
        <dbReference type="EMBL" id="QMV61525.1"/>
    </source>
</evidence>
<reference evidence="1 2" key="1">
    <citation type="journal article" date="2020" name="G3 (Bethesda)">
        <title>CeMbio - The Caenorhabditis elegans Microbiome Resource.</title>
        <authorList>
            <person name="Dirksen P."/>
            <person name="Assie A."/>
            <person name="Zimmermann J."/>
            <person name="Zhang F."/>
            <person name="Tietje A.M."/>
            <person name="Marsh S.A."/>
            <person name="Felix M.A."/>
            <person name="Shapira M."/>
            <person name="Kaleta C."/>
            <person name="Schulenburg H."/>
            <person name="Samuel B."/>
        </authorList>
    </citation>
    <scope>NUCLEOTIDE SEQUENCE [LARGE SCALE GENOMIC DNA]</scope>
    <source>
        <strain evidence="1 2">MSPm1</strain>
    </source>
</reference>